<dbReference type="RefSeq" id="XP_035343146.1">
    <property type="nucleotide sequence ID" value="XM_035487253.1"/>
</dbReference>
<feature type="compositionally biased region" description="Polar residues" evidence="1">
    <location>
        <begin position="207"/>
        <end position="221"/>
    </location>
</feature>
<name>A0A7H8QT43_TALRU</name>
<dbReference type="Proteomes" id="UP000509510">
    <property type="component" value="Chromosome II"/>
</dbReference>
<keyword evidence="3" id="KW-1185">Reference proteome</keyword>
<feature type="compositionally biased region" description="Low complexity" evidence="1">
    <location>
        <begin position="234"/>
        <end position="251"/>
    </location>
</feature>
<proteinExistence type="predicted"/>
<accession>A0A7H8QT43</accession>
<feature type="compositionally biased region" description="Polar residues" evidence="1">
    <location>
        <begin position="389"/>
        <end position="398"/>
    </location>
</feature>
<feature type="compositionally biased region" description="Pro residues" evidence="1">
    <location>
        <begin position="278"/>
        <end position="292"/>
    </location>
</feature>
<protein>
    <submittedName>
        <fullName evidence="2">Uncharacterized protein</fullName>
    </submittedName>
</protein>
<feature type="region of interest" description="Disordered" evidence="1">
    <location>
        <begin position="142"/>
        <end position="498"/>
    </location>
</feature>
<dbReference type="OrthoDB" id="4227585at2759"/>
<reference evidence="3" key="1">
    <citation type="submission" date="2020-06" db="EMBL/GenBank/DDBJ databases">
        <title>A chromosome-scale genome assembly of Talaromyces rugulosus W13939.</title>
        <authorList>
            <person name="Wang B."/>
            <person name="Guo L."/>
            <person name="Ye K."/>
            <person name="Wang L."/>
        </authorList>
    </citation>
    <scope>NUCLEOTIDE SEQUENCE [LARGE SCALE GENOMIC DNA]</scope>
    <source>
        <strain evidence="3">W13939</strain>
    </source>
</reference>
<feature type="compositionally biased region" description="Basic and acidic residues" evidence="1">
    <location>
        <begin position="368"/>
        <end position="378"/>
    </location>
</feature>
<dbReference type="GeneID" id="55991578"/>
<feature type="compositionally biased region" description="Polar residues" evidence="1">
    <location>
        <begin position="429"/>
        <end position="449"/>
    </location>
</feature>
<feature type="compositionally biased region" description="Polar residues" evidence="1">
    <location>
        <begin position="167"/>
        <end position="188"/>
    </location>
</feature>
<evidence type="ECO:0000313" key="2">
    <source>
        <dbReference type="EMBL" id="QKX56968.1"/>
    </source>
</evidence>
<evidence type="ECO:0000313" key="3">
    <source>
        <dbReference type="Proteomes" id="UP000509510"/>
    </source>
</evidence>
<dbReference type="AlphaFoldDB" id="A0A7H8QT43"/>
<evidence type="ECO:0000256" key="1">
    <source>
        <dbReference type="SAM" id="MobiDB-lite"/>
    </source>
</evidence>
<feature type="compositionally biased region" description="Polar residues" evidence="1">
    <location>
        <begin position="337"/>
        <end position="354"/>
    </location>
</feature>
<dbReference type="EMBL" id="CP055899">
    <property type="protein sequence ID" value="QKX56968.1"/>
    <property type="molecule type" value="Genomic_DNA"/>
</dbReference>
<feature type="compositionally biased region" description="Basic and acidic residues" evidence="1">
    <location>
        <begin position="470"/>
        <end position="481"/>
    </location>
</feature>
<organism evidence="2 3">
    <name type="scientific">Talaromyces rugulosus</name>
    <name type="common">Penicillium rugulosum</name>
    <dbReference type="NCBI Taxonomy" id="121627"/>
    <lineage>
        <taxon>Eukaryota</taxon>
        <taxon>Fungi</taxon>
        <taxon>Dikarya</taxon>
        <taxon>Ascomycota</taxon>
        <taxon>Pezizomycotina</taxon>
        <taxon>Eurotiomycetes</taxon>
        <taxon>Eurotiomycetidae</taxon>
        <taxon>Eurotiales</taxon>
        <taxon>Trichocomaceae</taxon>
        <taxon>Talaromyces</taxon>
        <taxon>Talaromyces sect. Islandici</taxon>
    </lineage>
</organism>
<dbReference type="KEGG" id="trg:TRUGW13939_04076"/>
<gene>
    <name evidence="2" type="ORF">TRUGW13939_04076</name>
</gene>
<sequence length="498" mass="54348">MAATMSATLSFPFQASMDADDIDFNMYYEMPASDLEEEESLPVATLNPRWDSLPGNQELSVMASQRLTMMAMRRETMDQPPLEYTLVEDEDKEVLICESPPPLPEEPRVRLLPIPPRSRFYSTPITDDDASTTPVLLYGLEEPSEYAPPPRRRLPAFRPVSFIGGSAPTSRPSSSHRNQPSSLSRPYQSPTPREPRSSTPLKRLSTLIENASHQVHSTVSSYAPKGATIEESTVLGTSSASTSRSRVTLATIDSDGATAPSPPLSGSPASSIRDPPASTDPPKPAIDPPPVPTVARAATSIVPLPSENTSDIPPPPPPKPVRRKTAPDMNSSHESRPSTATKSRIPSGFSSITKMSLPKLPSLGYRARGNENRNDSIKPTHKSVVPVVPNSTSHTLAQSLKRPLPPPPPPHDYSIQAFPVEIQPDVIPSHTNYHQRATSSTTNSFSSRPTGLRKPSSNHTHHQEQSQSQRGRERGRHEQTTRAKSAGRMTRAFSQFVN</sequence>